<proteinExistence type="predicted"/>
<organism evidence="2 3">
    <name type="scientific">Beta vulgaris subsp. vulgaris</name>
    <name type="common">Beet</name>
    <dbReference type="NCBI Taxonomy" id="3555"/>
    <lineage>
        <taxon>Eukaryota</taxon>
        <taxon>Viridiplantae</taxon>
        <taxon>Streptophyta</taxon>
        <taxon>Embryophyta</taxon>
        <taxon>Tracheophyta</taxon>
        <taxon>Spermatophyta</taxon>
        <taxon>Magnoliopsida</taxon>
        <taxon>eudicotyledons</taxon>
        <taxon>Gunneridae</taxon>
        <taxon>Pentapetalae</taxon>
        <taxon>Caryophyllales</taxon>
        <taxon>Chenopodiaceae</taxon>
        <taxon>Betoideae</taxon>
        <taxon>Beta</taxon>
    </lineage>
</organism>
<dbReference type="Proteomes" id="UP000035740">
    <property type="component" value="Unassembled WGS sequence"/>
</dbReference>
<reference evidence="2 3" key="1">
    <citation type="journal article" date="2014" name="Nature">
        <title>The genome of the recently domesticated crop plant sugar beet (Beta vulgaris).</title>
        <authorList>
            <person name="Dohm J.C."/>
            <person name="Minoche A.E."/>
            <person name="Holtgrawe D."/>
            <person name="Capella-Gutierrez S."/>
            <person name="Zakrzewski F."/>
            <person name="Tafer H."/>
            <person name="Rupp O."/>
            <person name="Sorensen T.R."/>
            <person name="Stracke R."/>
            <person name="Reinhardt R."/>
            <person name="Goesmann A."/>
            <person name="Kraft T."/>
            <person name="Schulz B."/>
            <person name="Stadler P.F."/>
            <person name="Schmidt T."/>
            <person name="Gabaldon T."/>
            <person name="Lehrach H."/>
            <person name="Weisshaar B."/>
            <person name="Himmelbauer H."/>
        </authorList>
    </citation>
    <scope>NUCLEOTIDE SEQUENCE [LARGE SCALE GENOMIC DNA]</scope>
    <source>
        <tissue evidence="2">Taproot</tissue>
    </source>
</reference>
<keyword evidence="1" id="KW-1133">Transmembrane helix</keyword>
<feature type="transmembrane region" description="Helical" evidence="1">
    <location>
        <begin position="155"/>
        <end position="188"/>
    </location>
</feature>
<protein>
    <submittedName>
        <fullName evidence="2">Uncharacterized protein</fullName>
    </submittedName>
</protein>
<accession>A0A0J8B9B5</accession>
<dbReference type="EMBL" id="KQ090307">
    <property type="protein sequence ID" value="KMS97531.1"/>
    <property type="molecule type" value="Genomic_DNA"/>
</dbReference>
<dbReference type="OrthoDB" id="1417698at2759"/>
<keyword evidence="1" id="KW-0812">Transmembrane</keyword>
<keyword evidence="1" id="KW-0472">Membrane</keyword>
<evidence type="ECO:0000313" key="2">
    <source>
        <dbReference type="EMBL" id="KMS97531.1"/>
    </source>
</evidence>
<gene>
    <name evidence="2" type="ORF">BVRB_5g126190</name>
</gene>
<dbReference type="Gramene" id="KMS97531">
    <property type="protein sequence ID" value="KMS97531"/>
    <property type="gene ID" value="BVRB_5g126190"/>
</dbReference>
<keyword evidence="3" id="KW-1185">Reference proteome</keyword>
<evidence type="ECO:0000313" key="3">
    <source>
        <dbReference type="Proteomes" id="UP000035740"/>
    </source>
</evidence>
<evidence type="ECO:0000256" key="1">
    <source>
        <dbReference type="SAM" id="Phobius"/>
    </source>
</evidence>
<sequence length="221" mass="24635">MCALRKQKRLEQIQKLPDFDLEYIFFEESDNKPLEMGDNNNKKPLRDYAMLNASGAPSSIVRPTISANNFELRPALIQIIQQDQFSGLDNEDPNEHITTFLEKCDTVKLNGVTDDVIRLDTRDYNEDKSLTHVTCYCSPAVLHAAVTCYCSIPCYFLLLCAAGYCVLLLHAVVCCCVLLCAAATSYCITIITRVASSLPLSYCIALETSSCTRGCFFLSLL</sequence>
<name>A0A0J8B9B5_BETVV</name>
<dbReference type="eggNOG" id="KOG0017">
    <property type="taxonomic scope" value="Eukaryota"/>
</dbReference>
<dbReference type="AlphaFoldDB" id="A0A0J8B9B5"/>